<dbReference type="AlphaFoldDB" id="A0A8B9JK00"/>
<feature type="signal peptide" evidence="3">
    <location>
        <begin position="1"/>
        <end position="19"/>
    </location>
</feature>
<keyword evidence="2" id="KW-0812">Transmembrane</keyword>
<organism evidence="5 6">
    <name type="scientific">Astyanax mexicanus</name>
    <name type="common">Blind cave fish</name>
    <name type="synonym">Astyanax fasciatus mexicanus</name>
    <dbReference type="NCBI Taxonomy" id="7994"/>
    <lineage>
        <taxon>Eukaryota</taxon>
        <taxon>Metazoa</taxon>
        <taxon>Chordata</taxon>
        <taxon>Craniata</taxon>
        <taxon>Vertebrata</taxon>
        <taxon>Euteleostomi</taxon>
        <taxon>Actinopterygii</taxon>
        <taxon>Neopterygii</taxon>
        <taxon>Teleostei</taxon>
        <taxon>Ostariophysi</taxon>
        <taxon>Characiformes</taxon>
        <taxon>Characoidei</taxon>
        <taxon>Acestrorhamphidae</taxon>
        <taxon>Acestrorhamphinae</taxon>
        <taxon>Astyanax</taxon>
    </lineage>
</organism>
<accession>A0A8B9JK00</accession>
<evidence type="ECO:0000313" key="5">
    <source>
        <dbReference type="Ensembl" id="ENSAMXP00005022676.1"/>
    </source>
</evidence>
<dbReference type="CDD" id="cd00099">
    <property type="entry name" value="IgV"/>
    <property type="match status" value="1"/>
</dbReference>
<keyword evidence="3" id="KW-0732">Signal</keyword>
<dbReference type="Ensembl" id="ENSAMXT00005025049.1">
    <property type="protein sequence ID" value="ENSAMXP00005022676.1"/>
    <property type="gene ID" value="ENSAMXG00005011706.1"/>
</dbReference>
<dbReference type="Gene3D" id="2.60.40.10">
    <property type="entry name" value="Immunoglobulins"/>
    <property type="match status" value="1"/>
</dbReference>
<keyword evidence="2" id="KW-1133">Transmembrane helix</keyword>
<feature type="coiled-coil region" evidence="1">
    <location>
        <begin position="125"/>
        <end position="152"/>
    </location>
</feature>
<dbReference type="Proteomes" id="UP000694621">
    <property type="component" value="Unplaced"/>
</dbReference>
<protein>
    <recommendedName>
        <fullName evidence="4">Ig-like domain-containing protein</fullName>
    </recommendedName>
</protein>
<feature type="chain" id="PRO_5034842981" description="Ig-like domain-containing protein" evidence="3">
    <location>
        <begin position="20"/>
        <end position="221"/>
    </location>
</feature>
<dbReference type="SMART" id="SM00409">
    <property type="entry name" value="IG"/>
    <property type="match status" value="1"/>
</dbReference>
<dbReference type="InterPro" id="IPR013106">
    <property type="entry name" value="Ig_V-set"/>
</dbReference>
<keyword evidence="1" id="KW-0175">Coiled coil</keyword>
<keyword evidence="2" id="KW-0472">Membrane</keyword>
<dbReference type="SUPFAM" id="SSF48726">
    <property type="entry name" value="Immunoglobulin"/>
    <property type="match status" value="1"/>
</dbReference>
<dbReference type="InterPro" id="IPR007110">
    <property type="entry name" value="Ig-like_dom"/>
</dbReference>
<dbReference type="InterPro" id="IPR036179">
    <property type="entry name" value="Ig-like_dom_sf"/>
</dbReference>
<evidence type="ECO:0000259" key="4">
    <source>
        <dbReference type="PROSITE" id="PS50835"/>
    </source>
</evidence>
<sequence length="221" mass="25274">MKIVQIYLCLLLCCGAADGFSDLLVDLGQSVTIDCEISVRNVYWFLIKPPQSIVYILRSFSRMSTDAVYGDQAFRERFSLKHNGSLFIQNITVNELGIYYCMNPESSQKISNGTRLHTKLHADDHHNQTETNQQLRNEIQHKDEEIRLWKSLLILSCLMMCILLITVTGFIISHCRGSPNSGLQQNEESSRLKKLYTVMQQNGRRSSTFTVVEFTQLSSVL</sequence>
<evidence type="ECO:0000256" key="2">
    <source>
        <dbReference type="SAM" id="Phobius"/>
    </source>
</evidence>
<evidence type="ECO:0000256" key="1">
    <source>
        <dbReference type="SAM" id="Coils"/>
    </source>
</evidence>
<reference evidence="5" key="1">
    <citation type="submission" date="2025-08" db="UniProtKB">
        <authorList>
            <consortium name="Ensembl"/>
        </authorList>
    </citation>
    <scope>IDENTIFICATION</scope>
</reference>
<dbReference type="Pfam" id="PF07686">
    <property type="entry name" value="V-set"/>
    <property type="match status" value="1"/>
</dbReference>
<dbReference type="PROSITE" id="PS50835">
    <property type="entry name" value="IG_LIKE"/>
    <property type="match status" value="1"/>
</dbReference>
<proteinExistence type="predicted"/>
<name>A0A8B9JK00_ASTMX</name>
<evidence type="ECO:0000256" key="3">
    <source>
        <dbReference type="SAM" id="SignalP"/>
    </source>
</evidence>
<dbReference type="InterPro" id="IPR013783">
    <property type="entry name" value="Ig-like_fold"/>
</dbReference>
<evidence type="ECO:0000313" key="6">
    <source>
        <dbReference type="Proteomes" id="UP000694621"/>
    </source>
</evidence>
<dbReference type="InterPro" id="IPR003599">
    <property type="entry name" value="Ig_sub"/>
</dbReference>
<feature type="domain" description="Ig-like" evidence="4">
    <location>
        <begin position="28"/>
        <end position="111"/>
    </location>
</feature>
<feature type="transmembrane region" description="Helical" evidence="2">
    <location>
        <begin position="148"/>
        <end position="172"/>
    </location>
</feature>